<dbReference type="KEGG" id="tbe:Trebr_0723"/>
<protein>
    <submittedName>
        <fullName evidence="4">Polyprenyl synthetase</fullName>
    </submittedName>
</protein>
<dbReference type="Gene3D" id="1.10.600.10">
    <property type="entry name" value="Farnesyl Diphosphate Synthase"/>
    <property type="match status" value="1"/>
</dbReference>
<dbReference type="InterPro" id="IPR008949">
    <property type="entry name" value="Isoprenoid_synthase_dom_sf"/>
</dbReference>
<accession>F4LIC4</accession>
<dbReference type="AlphaFoldDB" id="F4LIC4"/>
<dbReference type="SFLD" id="SFLDS00005">
    <property type="entry name" value="Isoprenoid_Synthase_Type_I"/>
    <property type="match status" value="1"/>
</dbReference>
<dbReference type="HOGENOM" id="CLU_014015_2_1_12"/>
<evidence type="ECO:0000256" key="3">
    <source>
        <dbReference type="RuleBase" id="RU004466"/>
    </source>
</evidence>
<keyword evidence="3" id="KW-0808">Transferase</keyword>
<dbReference type="SUPFAM" id="SSF48576">
    <property type="entry name" value="Terpenoid synthases"/>
    <property type="match status" value="1"/>
</dbReference>
<comment type="similarity">
    <text evidence="3">Belongs to the FPP/GGPP synthase family.</text>
</comment>
<dbReference type="PANTHER" id="PTHR12001">
    <property type="entry name" value="GERANYLGERANYL PYROPHOSPHATE SYNTHASE"/>
    <property type="match status" value="1"/>
</dbReference>
<dbReference type="GO" id="GO:0004659">
    <property type="term" value="F:prenyltransferase activity"/>
    <property type="evidence" value="ECO:0007669"/>
    <property type="project" value="InterPro"/>
</dbReference>
<dbReference type="Proteomes" id="UP000006546">
    <property type="component" value="Chromosome"/>
</dbReference>
<dbReference type="PROSITE" id="PS00723">
    <property type="entry name" value="POLYPRENYL_SYNTHASE_1"/>
    <property type="match status" value="1"/>
</dbReference>
<dbReference type="InterPro" id="IPR033749">
    <property type="entry name" value="Polyprenyl_synt_CS"/>
</dbReference>
<organism evidence="4 5">
    <name type="scientific">Treponema brennaborense (strain DSM 12168 / CIP 105900 / DD5/3)</name>
    <dbReference type="NCBI Taxonomy" id="906968"/>
    <lineage>
        <taxon>Bacteria</taxon>
        <taxon>Pseudomonadati</taxon>
        <taxon>Spirochaetota</taxon>
        <taxon>Spirochaetia</taxon>
        <taxon>Spirochaetales</taxon>
        <taxon>Treponemataceae</taxon>
        <taxon>Treponema</taxon>
    </lineage>
</organism>
<dbReference type="Pfam" id="PF00348">
    <property type="entry name" value="polyprenyl_synt"/>
    <property type="match status" value="1"/>
</dbReference>
<dbReference type="GO" id="GO:0046872">
    <property type="term" value="F:metal ion binding"/>
    <property type="evidence" value="ECO:0007669"/>
    <property type="project" value="UniProtKB-KW"/>
</dbReference>
<dbReference type="STRING" id="906968.Trebr_0723"/>
<dbReference type="GO" id="GO:0008299">
    <property type="term" value="P:isoprenoid biosynthetic process"/>
    <property type="evidence" value="ECO:0007669"/>
    <property type="project" value="InterPro"/>
</dbReference>
<name>F4LIC4_TREBD</name>
<keyword evidence="5" id="KW-1185">Reference proteome</keyword>
<dbReference type="InterPro" id="IPR000092">
    <property type="entry name" value="Polyprenyl_synt"/>
</dbReference>
<reference evidence="5" key="1">
    <citation type="submission" date="2011-04" db="EMBL/GenBank/DDBJ databases">
        <title>The complete genome of Treponema brennaborense DSM 12168.</title>
        <authorList>
            <person name="Lucas S."/>
            <person name="Han J."/>
            <person name="Lapidus A."/>
            <person name="Bruce D."/>
            <person name="Goodwin L."/>
            <person name="Pitluck S."/>
            <person name="Peters L."/>
            <person name="Kyrpides N."/>
            <person name="Mavromatis K."/>
            <person name="Ivanova N."/>
            <person name="Mikhailova N."/>
            <person name="Pagani I."/>
            <person name="Teshima H."/>
            <person name="Detter J.C."/>
            <person name="Tapia R."/>
            <person name="Han C."/>
            <person name="Land M."/>
            <person name="Hauser L."/>
            <person name="Markowitz V."/>
            <person name="Cheng J.-F."/>
            <person name="Hugenholtz P."/>
            <person name="Woyke T."/>
            <person name="Wu D."/>
            <person name="Gronow S."/>
            <person name="Wellnitz S."/>
            <person name="Brambilla E."/>
            <person name="Klenk H.-P."/>
            <person name="Eisen J.A."/>
        </authorList>
    </citation>
    <scope>NUCLEOTIDE SEQUENCE [LARGE SCALE GENOMIC DNA]</scope>
    <source>
        <strain evidence="5">DSM 12168 / CIP 105900 / DD5/3</strain>
    </source>
</reference>
<dbReference type="OrthoDB" id="9805316at2"/>
<evidence type="ECO:0000313" key="4">
    <source>
        <dbReference type="EMBL" id="AEE16165.1"/>
    </source>
</evidence>
<sequence length="348" mass="37419">MRYDYTMELQKIESVLQKNLPDAPGAGWNENIFGTLPGCVTEKHIEQLSSPCAALLKLGGKRWRPLLLTLCAAAAAGTEESPEAAYEITPLVEFVHTASLIHDDIEDCADTRRGMPAAHITWGIDTAINAGSWLYFTAAACLTNVPLPAERKLALYRLYAEELRRLHLGQAMDIAWHKDNTALPSVQEYEAMVRMKTGTLAALAAKAGTLVGGGTAEQESVMGNAAADIGVGFQILDDVLNLTTGNIGKKRGDDIVEGKKSLPVLIHLAEQPQDFDTIMACFTQARKDGIESPAVERCVTMLTASGAVAAAHTRARTLIRQACAKVTGLYPDSAAARKIDALFTSMLP</sequence>
<dbReference type="EMBL" id="CP002696">
    <property type="protein sequence ID" value="AEE16165.1"/>
    <property type="molecule type" value="Genomic_DNA"/>
</dbReference>
<keyword evidence="1" id="KW-0479">Metal-binding</keyword>
<evidence type="ECO:0000256" key="1">
    <source>
        <dbReference type="ARBA" id="ARBA00022723"/>
    </source>
</evidence>
<evidence type="ECO:0000256" key="2">
    <source>
        <dbReference type="ARBA" id="ARBA00022842"/>
    </source>
</evidence>
<gene>
    <name evidence="4" type="ordered locus">Trebr_0723</name>
</gene>
<dbReference type="RefSeq" id="WP_013757884.1">
    <property type="nucleotide sequence ID" value="NC_015500.1"/>
</dbReference>
<proteinExistence type="inferred from homology"/>
<dbReference type="CDD" id="cd00685">
    <property type="entry name" value="Trans_IPPS_HT"/>
    <property type="match status" value="1"/>
</dbReference>
<dbReference type="PROSITE" id="PS00444">
    <property type="entry name" value="POLYPRENYL_SYNTHASE_2"/>
    <property type="match status" value="1"/>
</dbReference>
<dbReference type="PANTHER" id="PTHR12001:SF44">
    <property type="entry name" value="GERANYLGERANYL PYROPHOSPHATE SYNTHASE"/>
    <property type="match status" value="1"/>
</dbReference>
<evidence type="ECO:0000313" key="5">
    <source>
        <dbReference type="Proteomes" id="UP000006546"/>
    </source>
</evidence>
<dbReference type="eggNOG" id="COG0142">
    <property type="taxonomic scope" value="Bacteria"/>
</dbReference>
<keyword evidence="2" id="KW-0460">Magnesium</keyword>
<dbReference type="SFLD" id="SFLDG01017">
    <property type="entry name" value="Polyprenyl_Transferase_Like"/>
    <property type="match status" value="1"/>
</dbReference>